<evidence type="ECO:0000256" key="1">
    <source>
        <dbReference type="SAM" id="MobiDB-lite"/>
    </source>
</evidence>
<dbReference type="InParanoid" id="Q018B8"/>
<sequence length="238" mass="26225">MRATTCAFALDRTSVRTNAGASTSRSNRAVPPRSSTSPRSRRRDFIALSLTLVALRDDEARAQTNARALMEPEGTIETGLTANARIRACPREHNCVSTSARESDKYASPWTAPNTFRDVKSTANALVDAVLDTVDGSKLVQRDDRKDGTYLGFKAPGKLGEDVIEFFVKSDEVKDRGWEGDEGNGSLILYRSFALDVKYVYPFMTPIGDLGEQAKRLGRIRHELGARQLGCELVECFS</sequence>
<feature type="region of interest" description="Disordered" evidence="1">
    <location>
        <begin position="17"/>
        <end position="41"/>
    </location>
</feature>
<evidence type="ECO:0000313" key="3">
    <source>
        <dbReference type="EMBL" id="OUS47730.1"/>
    </source>
</evidence>
<dbReference type="Pfam" id="PF07386">
    <property type="entry name" value="DUF1499"/>
    <property type="match status" value="1"/>
</dbReference>
<dbReference type="EMBL" id="KZ155776">
    <property type="protein sequence ID" value="OUS47730.1"/>
    <property type="molecule type" value="Genomic_DNA"/>
</dbReference>
<evidence type="ECO:0000313" key="4">
    <source>
        <dbReference type="Proteomes" id="UP000009170"/>
    </source>
</evidence>
<dbReference type="AlphaFoldDB" id="Q018B8"/>
<protein>
    <submittedName>
        <fullName evidence="2">Unnamed product</fullName>
    </submittedName>
</protein>
<gene>
    <name evidence="3" type="ORF">BE221DRAFT_190037</name>
    <name evidence="2" type="ORF">OT_ostta05g04860</name>
</gene>
<proteinExistence type="predicted"/>
<dbReference type="OMA" id="CELVECF"/>
<dbReference type="PANTHER" id="PTHR36783">
    <property type="entry name" value="THYLAKOID LUMENAL 17.9 KDA PROTEIN, CHLOROPLASTIC"/>
    <property type="match status" value="1"/>
</dbReference>
<evidence type="ECO:0000313" key="2">
    <source>
        <dbReference type="EMBL" id="CAL54257.1"/>
    </source>
</evidence>
<accession>A0A1Y5IDP6</accession>
<feature type="compositionally biased region" description="Polar residues" evidence="1">
    <location>
        <begin position="17"/>
        <end position="27"/>
    </location>
</feature>
<name>Q018B8_OSTTA</name>
<accession>Q018B8</accession>
<dbReference type="PANTHER" id="PTHR36783:SF2">
    <property type="entry name" value="THYLAKOID LUMENAL 17.9 KDA PROTEIN, CHLOROPLASTIC"/>
    <property type="match status" value="1"/>
</dbReference>
<dbReference type="EMBL" id="CAID01000005">
    <property type="protein sequence ID" value="CAL54257.1"/>
    <property type="molecule type" value="Genomic_DNA"/>
</dbReference>
<dbReference type="GeneID" id="9834398"/>
<organism evidence="2 4">
    <name type="scientific">Ostreococcus tauri</name>
    <name type="common">Marine green alga</name>
    <dbReference type="NCBI Taxonomy" id="70448"/>
    <lineage>
        <taxon>Eukaryota</taxon>
        <taxon>Viridiplantae</taxon>
        <taxon>Chlorophyta</taxon>
        <taxon>Mamiellophyceae</taxon>
        <taxon>Mamiellales</taxon>
        <taxon>Bathycoccaceae</taxon>
        <taxon>Ostreococcus</taxon>
    </lineage>
</organism>
<dbReference type="KEGG" id="ota:OT_ostta05g04860"/>
<reference evidence="3" key="3">
    <citation type="submission" date="2017-04" db="EMBL/GenBank/DDBJ databases">
        <title>Population genomics of picophytoplankton unveils novel chromosome hypervariability.</title>
        <authorList>
            <consortium name="DOE Joint Genome Institute"/>
            <person name="Blanc-Mathieu R."/>
            <person name="Krasovec M."/>
            <person name="Hebrard M."/>
            <person name="Yau S."/>
            <person name="Desgranges E."/>
            <person name="Martin J."/>
            <person name="Schackwitz W."/>
            <person name="Kuo A."/>
            <person name="Salin G."/>
            <person name="Donnadieu C."/>
            <person name="Desdevises Y."/>
            <person name="Sanchez-Ferandin S."/>
            <person name="Moreau H."/>
            <person name="Rivals E."/>
            <person name="Grigoriev I.V."/>
            <person name="Grimsley N."/>
            <person name="Eyre-Walker A."/>
            <person name="Piganeau G."/>
        </authorList>
    </citation>
    <scope>NUCLEOTIDE SEQUENCE [LARGE SCALE GENOMIC DNA]</scope>
    <source>
        <strain evidence="3">RCC 1115</strain>
    </source>
</reference>
<dbReference type="InterPro" id="IPR010865">
    <property type="entry name" value="DUF1499"/>
</dbReference>
<keyword evidence="4" id="KW-1185">Reference proteome</keyword>
<reference evidence="2" key="2">
    <citation type="journal article" date="2014" name="BMC Genomics">
        <title>An improved genome of the model marine alga Ostreococcus tauri unfolds by assessing Illumina de novo assemblies.</title>
        <authorList>
            <person name="Blanc-Mathieu R."/>
            <person name="Verhelst B."/>
            <person name="Derelle E."/>
            <person name="Rombauts S."/>
            <person name="Bouget F.Y."/>
            <person name="Carre I."/>
            <person name="Chateau A."/>
            <person name="Eyre-Walker A."/>
            <person name="Grimsley N."/>
            <person name="Moreau H."/>
            <person name="Piegu B."/>
            <person name="Rivals E."/>
            <person name="Schackwitz W."/>
            <person name="Van de Peer Y."/>
            <person name="Piganeau G."/>
        </authorList>
    </citation>
    <scope>NUCLEOTIDE SEQUENCE</scope>
    <source>
        <strain evidence="2">RCC4221</strain>
    </source>
</reference>
<dbReference type="OrthoDB" id="200029at2759"/>
<accession>A0A454XUG4</accession>
<dbReference type="RefSeq" id="XP_003079599.1">
    <property type="nucleotide sequence ID" value="XM_003079551.1"/>
</dbReference>
<reference evidence="2 4" key="1">
    <citation type="journal article" date="2006" name="Proc. Natl. Acad. Sci. U.S.A.">
        <title>Genome analysis of the smallest free-living eukaryote Ostreococcus tauri unveils many unique features.</title>
        <authorList>
            <person name="Derelle E."/>
            <person name="Ferraz C."/>
            <person name="Rombauts S."/>
            <person name="Rouze P."/>
            <person name="Worden A.Z."/>
            <person name="Robbens S."/>
            <person name="Partensky F."/>
            <person name="Degroeve S."/>
            <person name="Echeynie S."/>
            <person name="Cooke R."/>
            <person name="Saeys Y."/>
            <person name="Wuyts J."/>
            <person name="Jabbari K."/>
            <person name="Bowler C."/>
            <person name="Panaud O."/>
            <person name="Piegu B."/>
            <person name="Ball S.G."/>
            <person name="Ral J.-P."/>
            <person name="Bouget F.-Y."/>
            <person name="Piganeau G."/>
            <person name="De Baets B."/>
            <person name="Picard A."/>
            <person name="Delseny M."/>
            <person name="Demaille J."/>
            <person name="Van de Peer Y."/>
            <person name="Moreau H."/>
        </authorList>
    </citation>
    <scope>NUCLEOTIDE SEQUENCE [LARGE SCALE GENOMIC DNA]</scope>
    <source>
        <strain evidence="2 4">OTTH0595</strain>
    </source>
</reference>
<dbReference type="InterPro" id="IPR037734">
    <property type="entry name" value="Thylakoid_lumenal_17.9"/>
</dbReference>
<dbReference type="Proteomes" id="UP000009170">
    <property type="component" value="Unassembled WGS sequence"/>
</dbReference>
<dbReference type="Proteomes" id="UP000195557">
    <property type="component" value="Unassembled WGS sequence"/>
</dbReference>